<evidence type="ECO:0000313" key="1">
    <source>
        <dbReference type="EMBL" id="CNU35723.1"/>
    </source>
</evidence>
<organism evidence="1 2">
    <name type="scientific">Salmonella enterica subsp. enterica serovar Bovismorbificans</name>
    <dbReference type="NCBI Taxonomy" id="58097"/>
    <lineage>
        <taxon>Bacteria</taxon>
        <taxon>Pseudomonadati</taxon>
        <taxon>Pseudomonadota</taxon>
        <taxon>Gammaproteobacteria</taxon>
        <taxon>Enterobacterales</taxon>
        <taxon>Enterobacteriaceae</taxon>
        <taxon>Salmonella</taxon>
    </lineage>
</organism>
<name>A0A655CXW5_SALET</name>
<accession>A0A655CXW5</accession>
<sequence>MGNNRCVKLLAFYRRRTTELTCRDLGVLRFDRVNHVDRRQLVFGQLCRIHPDTHRILRTKQLDVAHPRGTADRIFHIGGNVIRNILLGHGAVGVNDAHYHQEAT</sequence>
<reference evidence="1 2" key="1">
    <citation type="submission" date="2015-03" db="EMBL/GenBank/DDBJ databases">
        <authorList>
            <consortium name="Pathogen Informatics"/>
        </authorList>
    </citation>
    <scope>NUCLEOTIDE SEQUENCE [LARGE SCALE GENOMIC DNA]</scope>
    <source>
        <strain evidence="1 2">3476</strain>
    </source>
</reference>
<protein>
    <submittedName>
        <fullName evidence="1">Uncharacterized protein</fullName>
    </submittedName>
</protein>
<dbReference type="AlphaFoldDB" id="A0A655CXW5"/>
<proteinExistence type="predicted"/>
<evidence type="ECO:0000313" key="2">
    <source>
        <dbReference type="Proteomes" id="UP000039541"/>
    </source>
</evidence>
<dbReference type="Proteomes" id="UP000039541">
    <property type="component" value="Unassembled WGS sequence"/>
</dbReference>
<gene>
    <name evidence="1" type="ORF">ERS008202_02551</name>
</gene>
<dbReference type="EMBL" id="CQPC01000032">
    <property type="protein sequence ID" value="CNU35723.1"/>
    <property type="molecule type" value="Genomic_DNA"/>
</dbReference>